<dbReference type="Gene3D" id="3.40.50.2000">
    <property type="entry name" value="Glycogen Phosphorylase B"/>
    <property type="match status" value="1"/>
</dbReference>
<dbReference type="RefSeq" id="WP_379029919.1">
    <property type="nucleotide sequence ID" value="NZ_JBHTLN010000001.1"/>
</dbReference>
<sequence length="332" mass="37641">MSNIKILFAPDFDQNQYIENIYNIIKSIDSVELTKVKHIVPGFITSGVNHYDVSIVHWLENWLVNDVNDKRLTLRSSMRFLLRLFVLKIISKKLIYVRHNVYPHSLNGRDAKIAEWLTDLACKISDVCVVHSGHLGKNYTYIPHPLYKFENQTDVNEADKIKRFVVFGRIVEYKAIDKLLNAWSDVPLLIAGSVGSKPYAEQLITIKANRHLTNVDIDARFLSNEEAQSIVSNSRGLVLAHCEDDMIVSGSFFFAASLGVPVYAVKTPFLSWLKSESNYKGLHIYDNLPEMVTALGSGKLEESDVSQVSLEAKNLFGDQIIKQAFEKILLHS</sequence>
<organism evidence="1 2">
    <name type="scientific">Methylophilus flavus</name>
    <dbReference type="NCBI Taxonomy" id="640084"/>
    <lineage>
        <taxon>Bacteria</taxon>
        <taxon>Pseudomonadati</taxon>
        <taxon>Pseudomonadota</taxon>
        <taxon>Betaproteobacteria</taxon>
        <taxon>Nitrosomonadales</taxon>
        <taxon>Methylophilaceae</taxon>
        <taxon>Methylophilus</taxon>
    </lineage>
</organism>
<name>A0ABW3PAX8_9PROT</name>
<dbReference type="SUPFAM" id="SSF53756">
    <property type="entry name" value="UDP-Glycosyltransferase/glycogen phosphorylase"/>
    <property type="match status" value="1"/>
</dbReference>
<evidence type="ECO:0008006" key="3">
    <source>
        <dbReference type="Google" id="ProtNLM"/>
    </source>
</evidence>
<evidence type="ECO:0000313" key="2">
    <source>
        <dbReference type="Proteomes" id="UP001597206"/>
    </source>
</evidence>
<accession>A0ABW3PAX8</accession>
<evidence type="ECO:0000313" key="1">
    <source>
        <dbReference type="EMBL" id="MFD1121315.1"/>
    </source>
</evidence>
<comment type="caution">
    <text evidence="1">The sequence shown here is derived from an EMBL/GenBank/DDBJ whole genome shotgun (WGS) entry which is preliminary data.</text>
</comment>
<proteinExistence type="predicted"/>
<protein>
    <recommendedName>
        <fullName evidence="3">Glycosyltransferase</fullName>
    </recommendedName>
</protein>
<gene>
    <name evidence="1" type="ORF">ACFQ2T_02280</name>
</gene>
<keyword evidence="2" id="KW-1185">Reference proteome</keyword>
<dbReference type="EMBL" id="JBHTLN010000001">
    <property type="protein sequence ID" value="MFD1121315.1"/>
    <property type="molecule type" value="Genomic_DNA"/>
</dbReference>
<dbReference type="Proteomes" id="UP001597206">
    <property type="component" value="Unassembled WGS sequence"/>
</dbReference>
<reference evidence="2" key="1">
    <citation type="journal article" date="2019" name="Int. J. Syst. Evol. Microbiol.">
        <title>The Global Catalogue of Microorganisms (GCM) 10K type strain sequencing project: providing services to taxonomists for standard genome sequencing and annotation.</title>
        <authorList>
            <consortium name="The Broad Institute Genomics Platform"/>
            <consortium name="The Broad Institute Genome Sequencing Center for Infectious Disease"/>
            <person name="Wu L."/>
            <person name="Ma J."/>
        </authorList>
    </citation>
    <scope>NUCLEOTIDE SEQUENCE [LARGE SCALE GENOMIC DNA]</scope>
    <source>
        <strain evidence="2">CCUG 58411</strain>
    </source>
</reference>